<keyword evidence="1" id="KW-0472">Membrane</keyword>
<name>A0A835YH19_9STRA</name>
<keyword evidence="3" id="KW-1185">Reference proteome</keyword>
<evidence type="ECO:0000256" key="1">
    <source>
        <dbReference type="SAM" id="Phobius"/>
    </source>
</evidence>
<dbReference type="EMBL" id="JAFCMP010000555">
    <property type="protein sequence ID" value="KAG5175050.1"/>
    <property type="molecule type" value="Genomic_DNA"/>
</dbReference>
<evidence type="ECO:0000313" key="2">
    <source>
        <dbReference type="EMBL" id="KAG5175050.1"/>
    </source>
</evidence>
<organism evidence="2 3">
    <name type="scientific">Tribonema minus</name>
    <dbReference type="NCBI Taxonomy" id="303371"/>
    <lineage>
        <taxon>Eukaryota</taxon>
        <taxon>Sar</taxon>
        <taxon>Stramenopiles</taxon>
        <taxon>Ochrophyta</taxon>
        <taxon>PX clade</taxon>
        <taxon>Xanthophyceae</taxon>
        <taxon>Tribonematales</taxon>
        <taxon>Tribonemataceae</taxon>
        <taxon>Tribonema</taxon>
    </lineage>
</organism>
<protein>
    <submittedName>
        <fullName evidence="2">Uncharacterized protein</fullName>
    </submittedName>
</protein>
<accession>A0A835YH19</accession>
<keyword evidence="1" id="KW-1133">Transmembrane helix</keyword>
<evidence type="ECO:0000313" key="3">
    <source>
        <dbReference type="Proteomes" id="UP000664859"/>
    </source>
</evidence>
<proteinExistence type="predicted"/>
<gene>
    <name evidence="2" type="ORF">JKP88DRAFT_229480</name>
</gene>
<dbReference type="AlphaFoldDB" id="A0A835YH19"/>
<feature type="transmembrane region" description="Helical" evidence="1">
    <location>
        <begin position="171"/>
        <end position="191"/>
    </location>
</feature>
<dbReference type="Proteomes" id="UP000664859">
    <property type="component" value="Unassembled WGS sequence"/>
</dbReference>
<reference evidence="2" key="1">
    <citation type="submission" date="2021-02" db="EMBL/GenBank/DDBJ databases">
        <title>First Annotated Genome of the Yellow-green Alga Tribonema minus.</title>
        <authorList>
            <person name="Mahan K.M."/>
        </authorList>
    </citation>
    <scope>NUCLEOTIDE SEQUENCE</scope>
    <source>
        <strain evidence="2">UTEX B ZZ1240</strain>
    </source>
</reference>
<comment type="caution">
    <text evidence="2">The sequence shown here is derived from an EMBL/GenBank/DDBJ whole genome shotgun (WGS) entry which is preliminary data.</text>
</comment>
<sequence length="194" mass="20398">MSVCQPRATARAGAAICFLKTAGTTTISSSSSSSTTAGSLIMPMPVARIPGNQRIVNECKRMEALLATQLPNPPPNSVPWATPAIPTLMAYHNAPLTGRIHGYHNGAKAIAELPYLITVANCPTDLPGQVKVNAAAALPNQRVKFLAVEHVRCIGEFLGGGRFLEADMLEAWLMAQVAALAAAGVAFAFAYQEI</sequence>
<keyword evidence="1" id="KW-0812">Transmembrane</keyword>